<organism evidence="2 3">
    <name type="scientific">Cercophora newfieldiana</name>
    <dbReference type="NCBI Taxonomy" id="92897"/>
    <lineage>
        <taxon>Eukaryota</taxon>
        <taxon>Fungi</taxon>
        <taxon>Dikarya</taxon>
        <taxon>Ascomycota</taxon>
        <taxon>Pezizomycotina</taxon>
        <taxon>Sordariomycetes</taxon>
        <taxon>Sordariomycetidae</taxon>
        <taxon>Sordariales</taxon>
        <taxon>Lasiosphaeriaceae</taxon>
        <taxon>Cercophora</taxon>
    </lineage>
</organism>
<gene>
    <name evidence="2" type="ORF">B0T16DRAFT_457429</name>
</gene>
<feature type="transmembrane region" description="Helical" evidence="1">
    <location>
        <begin position="86"/>
        <end position="105"/>
    </location>
</feature>
<protein>
    <submittedName>
        <fullName evidence="2">Uncharacterized protein</fullName>
    </submittedName>
</protein>
<accession>A0AA39Y6H1</accession>
<evidence type="ECO:0000256" key="1">
    <source>
        <dbReference type="SAM" id="Phobius"/>
    </source>
</evidence>
<proteinExistence type="predicted"/>
<dbReference type="EMBL" id="JAULSV010000004">
    <property type="protein sequence ID" value="KAK0645390.1"/>
    <property type="molecule type" value="Genomic_DNA"/>
</dbReference>
<name>A0AA39Y6H1_9PEZI</name>
<comment type="caution">
    <text evidence="2">The sequence shown here is derived from an EMBL/GenBank/DDBJ whole genome shotgun (WGS) entry which is preliminary data.</text>
</comment>
<keyword evidence="1" id="KW-0812">Transmembrane</keyword>
<keyword evidence="1" id="KW-1133">Transmembrane helix</keyword>
<dbReference type="AlphaFoldDB" id="A0AA39Y6H1"/>
<reference evidence="2" key="1">
    <citation type="submission" date="2023-06" db="EMBL/GenBank/DDBJ databases">
        <title>Genome-scale phylogeny and comparative genomics of the fungal order Sordariales.</title>
        <authorList>
            <consortium name="Lawrence Berkeley National Laboratory"/>
            <person name="Hensen N."/>
            <person name="Bonometti L."/>
            <person name="Westerberg I."/>
            <person name="Brannstrom I.O."/>
            <person name="Guillou S."/>
            <person name="Cros-Aarteil S."/>
            <person name="Calhoun S."/>
            <person name="Haridas S."/>
            <person name="Kuo A."/>
            <person name="Mondo S."/>
            <person name="Pangilinan J."/>
            <person name="Riley R."/>
            <person name="Labutti K."/>
            <person name="Andreopoulos B."/>
            <person name="Lipzen A."/>
            <person name="Chen C."/>
            <person name="Yanf M."/>
            <person name="Daum C."/>
            <person name="Ng V."/>
            <person name="Clum A."/>
            <person name="Steindorff A."/>
            <person name="Ohm R."/>
            <person name="Martin F."/>
            <person name="Silar P."/>
            <person name="Natvig D."/>
            <person name="Lalanne C."/>
            <person name="Gautier V."/>
            <person name="Ament-Velasquez S.L."/>
            <person name="Kruys A."/>
            <person name="Hutchinson M.I."/>
            <person name="Powell A.J."/>
            <person name="Barry K."/>
            <person name="Miller A.N."/>
            <person name="Grigoriev I.V."/>
            <person name="Debuchy R."/>
            <person name="Gladieux P."/>
            <person name="Thoren M.H."/>
            <person name="Johannesson H."/>
        </authorList>
    </citation>
    <scope>NUCLEOTIDE SEQUENCE</scope>
    <source>
        <strain evidence="2">SMH2532-1</strain>
    </source>
</reference>
<keyword evidence="1" id="KW-0472">Membrane</keyword>
<dbReference type="Proteomes" id="UP001174936">
    <property type="component" value="Unassembled WGS sequence"/>
</dbReference>
<keyword evidence="3" id="KW-1185">Reference proteome</keyword>
<evidence type="ECO:0000313" key="2">
    <source>
        <dbReference type="EMBL" id="KAK0645390.1"/>
    </source>
</evidence>
<sequence length="115" mass="12312">MRQSSGGTLQSALGKNVAAHGDVFIDLVTFASVLTVILKFASSSLPRGIQVAACDDDDQSQTQEVEPSAAGLVKEIRFIRNKLDGMFPLLMMAVLGLAAYGYYGYFLGSLSPKYT</sequence>
<evidence type="ECO:0000313" key="3">
    <source>
        <dbReference type="Proteomes" id="UP001174936"/>
    </source>
</evidence>